<keyword evidence="6" id="KW-0507">mRNA processing</keyword>
<keyword evidence="3" id="KW-0808">Transferase</keyword>
<evidence type="ECO:0000313" key="10">
    <source>
        <dbReference type="Proteomes" id="UP001187531"/>
    </source>
</evidence>
<evidence type="ECO:0000256" key="1">
    <source>
        <dbReference type="ARBA" id="ARBA00011926"/>
    </source>
</evidence>
<dbReference type="PANTHER" id="PTHR12189">
    <property type="entry name" value="MRNA GUANINE-7- METHYLTRANSFERASE"/>
    <property type="match status" value="1"/>
</dbReference>
<evidence type="ECO:0000259" key="8">
    <source>
        <dbReference type="PROSITE" id="PS51562"/>
    </source>
</evidence>
<reference evidence="9" key="1">
    <citation type="submission" date="2023-07" db="EMBL/GenBank/DDBJ databases">
        <title>Chromosome-level genome assembly of Artemia franciscana.</title>
        <authorList>
            <person name="Jo E."/>
        </authorList>
    </citation>
    <scope>NUCLEOTIDE SEQUENCE</scope>
    <source>
        <tissue evidence="9">Whole body</tissue>
    </source>
</reference>
<evidence type="ECO:0000256" key="6">
    <source>
        <dbReference type="ARBA" id="ARBA00023042"/>
    </source>
</evidence>
<evidence type="ECO:0000256" key="3">
    <source>
        <dbReference type="ARBA" id="ARBA00022679"/>
    </source>
</evidence>
<organism evidence="9 10">
    <name type="scientific">Artemia franciscana</name>
    <name type="common">Brine shrimp</name>
    <name type="synonym">Artemia sanfranciscana</name>
    <dbReference type="NCBI Taxonomy" id="6661"/>
    <lineage>
        <taxon>Eukaryota</taxon>
        <taxon>Metazoa</taxon>
        <taxon>Ecdysozoa</taxon>
        <taxon>Arthropoda</taxon>
        <taxon>Crustacea</taxon>
        <taxon>Branchiopoda</taxon>
        <taxon>Anostraca</taxon>
        <taxon>Artemiidae</taxon>
        <taxon>Artemia</taxon>
    </lineage>
</organism>
<dbReference type="PANTHER" id="PTHR12189:SF2">
    <property type="entry name" value="MRNA CAP GUANINE-N7 METHYLTRANSFERASE"/>
    <property type="match status" value="1"/>
</dbReference>
<accession>A0AA88HVL4</accession>
<dbReference type="InterPro" id="IPR029063">
    <property type="entry name" value="SAM-dependent_MTases_sf"/>
</dbReference>
<dbReference type="PROSITE" id="PS51562">
    <property type="entry name" value="RNA_CAP0_MT"/>
    <property type="match status" value="1"/>
</dbReference>
<evidence type="ECO:0000313" key="9">
    <source>
        <dbReference type="EMBL" id="KAK2714981.1"/>
    </source>
</evidence>
<sequence>MLHYSFESLRQANKFLENVASNLRPDGFFIGKTPDGFEIMRRLKEVNGPSEVARIGDESVTVVPEHKEVYKLRKFGNAIYSVEYPEDAQL</sequence>
<dbReference type="InterPro" id="IPR039753">
    <property type="entry name" value="RG7MT1"/>
</dbReference>
<dbReference type="InterPro" id="IPR004971">
    <property type="entry name" value="mRNA_G-N7_MeTrfase_dom"/>
</dbReference>
<feature type="domain" description="MRNA cap 0 methyltransferase" evidence="8">
    <location>
        <begin position="1"/>
        <end position="90"/>
    </location>
</feature>
<dbReference type="AlphaFoldDB" id="A0AA88HVL4"/>
<evidence type="ECO:0000256" key="7">
    <source>
        <dbReference type="ARBA" id="ARBA00044712"/>
    </source>
</evidence>
<evidence type="ECO:0000256" key="4">
    <source>
        <dbReference type="ARBA" id="ARBA00022691"/>
    </source>
</evidence>
<evidence type="ECO:0000256" key="2">
    <source>
        <dbReference type="ARBA" id="ARBA00022603"/>
    </source>
</evidence>
<gene>
    <name evidence="9" type="ORF">QYM36_009839</name>
</gene>
<keyword evidence="4" id="KW-0949">S-adenosyl-L-methionine</keyword>
<keyword evidence="2" id="KW-0489">Methyltransferase</keyword>
<dbReference type="Proteomes" id="UP001187531">
    <property type="component" value="Unassembled WGS sequence"/>
</dbReference>
<evidence type="ECO:0000256" key="5">
    <source>
        <dbReference type="ARBA" id="ARBA00022884"/>
    </source>
</evidence>
<comment type="caution">
    <text evidence="9">The sequence shown here is derived from an EMBL/GenBank/DDBJ whole genome shotgun (WGS) entry which is preliminary data.</text>
</comment>
<dbReference type="Gene3D" id="3.40.50.150">
    <property type="entry name" value="Vaccinia Virus protein VP39"/>
    <property type="match status" value="1"/>
</dbReference>
<dbReference type="GO" id="GO:0004482">
    <property type="term" value="F:mRNA 5'-cap (guanine-N7-)-methyltransferase activity"/>
    <property type="evidence" value="ECO:0007669"/>
    <property type="project" value="UniProtKB-EC"/>
</dbReference>
<protein>
    <recommendedName>
        <fullName evidence="1">mRNA (guanine-N(7))-methyltransferase</fullName>
        <ecNumber evidence="1">2.1.1.56</ecNumber>
    </recommendedName>
</protein>
<name>A0AA88HVL4_ARTSF</name>
<dbReference type="EMBL" id="JAVRJZ010000012">
    <property type="protein sequence ID" value="KAK2714981.1"/>
    <property type="molecule type" value="Genomic_DNA"/>
</dbReference>
<dbReference type="GO" id="GO:0005634">
    <property type="term" value="C:nucleus"/>
    <property type="evidence" value="ECO:0007669"/>
    <property type="project" value="TreeGrafter"/>
</dbReference>
<keyword evidence="10" id="KW-1185">Reference proteome</keyword>
<proteinExistence type="predicted"/>
<keyword evidence="5" id="KW-0694">RNA-binding</keyword>
<dbReference type="Pfam" id="PF03291">
    <property type="entry name" value="mRNA_G-N7_MeTrfase"/>
    <property type="match status" value="1"/>
</dbReference>
<dbReference type="EC" id="2.1.1.56" evidence="1"/>
<comment type="catalytic activity">
    <reaction evidence="7">
        <text>a 5'-end (5'-triphosphoguanosine)-ribonucleoside in mRNA + S-adenosyl-L-methionine = a 5'-end (N(7)-methyl 5'-triphosphoguanosine)-ribonucleoside in mRNA + S-adenosyl-L-homocysteine</text>
        <dbReference type="Rhea" id="RHEA:67008"/>
        <dbReference type="Rhea" id="RHEA-COMP:17166"/>
        <dbReference type="Rhea" id="RHEA-COMP:17167"/>
        <dbReference type="ChEBI" id="CHEBI:57856"/>
        <dbReference type="ChEBI" id="CHEBI:59789"/>
        <dbReference type="ChEBI" id="CHEBI:156461"/>
        <dbReference type="ChEBI" id="CHEBI:167617"/>
        <dbReference type="EC" id="2.1.1.56"/>
    </reaction>
</comment>
<keyword evidence="6" id="KW-0506">mRNA capping</keyword>
<dbReference type="GO" id="GO:0003723">
    <property type="term" value="F:RNA binding"/>
    <property type="evidence" value="ECO:0007669"/>
    <property type="project" value="UniProtKB-KW"/>
</dbReference>